<dbReference type="InterPro" id="IPR045507">
    <property type="entry name" value="DUF6483"/>
</dbReference>
<accession>A0A926IGM9</accession>
<dbReference type="RefSeq" id="WP_249322571.1">
    <property type="nucleotide sequence ID" value="NZ_JACRTK010000001.1"/>
</dbReference>
<keyword evidence="2" id="KW-1185">Reference proteome</keyword>
<gene>
    <name evidence="1" type="ORF">H8689_01150</name>
</gene>
<proteinExistence type="predicted"/>
<sequence length="122" mass="14748">MYHQDWLMRKIENIVKIIAKIIFKKDDINYQIINQYKYTKTDFLHEEILKLLNSLKIDEAENLLFDNIEVKNLNYLNVAIDFYDRINKLSDEELEKGNFTRKEIESGIKDILEIFQINMPNF</sequence>
<comment type="caution">
    <text evidence="1">The sequence shown here is derived from an EMBL/GenBank/DDBJ whole genome shotgun (WGS) entry which is preliminary data.</text>
</comment>
<protein>
    <submittedName>
        <fullName evidence="1">Uncharacterized protein</fullName>
    </submittedName>
</protein>
<reference evidence="1 2" key="1">
    <citation type="submission" date="2020-08" db="EMBL/GenBank/DDBJ databases">
        <title>Genome public.</title>
        <authorList>
            <person name="Liu C."/>
            <person name="Sun Q."/>
        </authorList>
    </citation>
    <scope>NUCLEOTIDE SEQUENCE [LARGE SCALE GENOMIC DNA]</scope>
    <source>
        <strain evidence="1 2">NSJ-26</strain>
    </source>
</reference>
<dbReference type="Proteomes" id="UP000601522">
    <property type="component" value="Unassembled WGS sequence"/>
</dbReference>
<organism evidence="1 2">
    <name type="scientific">Wansuia hejianensis</name>
    <dbReference type="NCBI Taxonomy" id="2763667"/>
    <lineage>
        <taxon>Bacteria</taxon>
        <taxon>Bacillati</taxon>
        <taxon>Bacillota</taxon>
        <taxon>Clostridia</taxon>
        <taxon>Lachnospirales</taxon>
        <taxon>Lachnospiraceae</taxon>
        <taxon>Wansuia</taxon>
    </lineage>
</organism>
<evidence type="ECO:0000313" key="2">
    <source>
        <dbReference type="Proteomes" id="UP000601522"/>
    </source>
</evidence>
<evidence type="ECO:0000313" key="1">
    <source>
        <dbReference type="EMBL" id="MBC8589752.1"/>
    </source>
</evidence>
<name>A0A926IGM9_9FIRM</name>
<dbReference type="AlphaFoldDB" id="A0A926IGM9"/>
<dbReference type="EMBL" id="JACRTK010000001">
    <property type="protein sequence ID" value="MBC8589752.1"/>
    <property type="molecule type" value="Genomic_DNA"/>
</dbReference>
<dbReference type="Pfam" id="PF20092">
    <property type="entry name" value="DUF6483"/>
    <property type="match status" value="1"/>
</dbReference>